<feature type="transmembrane region" description="Helical" evidence="7">
    <location>
        <begin position="388"/>
        <end position="412"/>
    </location>
</feature>
<feature type="transmembrane region" description="Helical" evidence="7">
    <location>
        <begin position="99"/>
        <end position="116"/>
    </location>
</feature>
<dbReference type="EMBL" id="KZ559605">
    <property type="protein sequence ID" value="PLN76991.1"/>
    <property type="molecule type" value="Genomic_DNA"/>
</dbReference>
<evidence type="ECO:0000256" key="7">
    <source>
        <dbReference type="SAM" id="Phobius"/>
    </source>
</evidence>
<feature type="transmembrane region" description="Helical" evidence="7">
    <location>
        <begin position="157"/>
        <end position="179"/>
    </location>
</feature>
<dbReference type="Pfam" id="PF07690">
    <property type="entry name" value="MFS_1"/>
    <property type="match status" value="1"/>
</dbReference>
<comment type="subcellular location">
    <subcellularLocation>
        <location evidence="1">Membrane</location>
        <topology evidence="1">Multi-pass membrane protein</topology>
    </subcellularLocation>
</comment>
<dbReference type="SUPFAM" id="SSF103473">
    <property type="entry name" value="MFS general substrate transporter"/>
    <property type="match status" value="1"/>
</dbReference>
<dbReference type="AlphaFoldDB" id="A0A2J5HJ15"/>
<feature type="transmembrane region" description="Helical" evidence="7">
    <location>
        <begin position="268"/>
        <end position="288"/>
    </location>
</feature>
<evidence type="ECO:0000256" key="6">
    <source>
        <dbReference type="SAM" id="MobiDB-lite"/>
    </source>
</evidence>
<dbReference type="InterPro" id="IPR011701">
    <property type="entry name" value="MFS"/>
</dbReference>
<dbReference type="InterPro" id="IPR036259">
    <property type="entry name" value="MFS_trans_sf"/>
</dbReference>
<keyword evidence="4 7" id="KW-1133">Transmembrane helix</keyword>
<reference evidence="9" key="1">
    <citation type="submission" date="2017-12" db="EMBL/GenBank/DDBJ databases">
        <authorList>
            <consortium name="DOE Joint Genome Institute"/>
            <person name="Mondo S.J."/>
            <person name="Kjaerbolling I."/>
            <person name="Vesth T.C."/>
            <person name="Frisvad J.C."/>
            <person name="Nybo J.L."/>
            <person name="Theobald S."/>
            <person name="Kuo A."/>
            <person name="Bowyer P."/>
            <person name="Matsuda Y."/>
            <person name="Lyhne E.K."/>
            <person name="Kogle M.E."/>
            <person name="Clum A."/>
            <person name="Lipzen A."/>
            <person name="Salamov A."/>
            <person name="Ngan C.Y."/>
            <person name="Daum C."/>
            <person name="Chiniquy J."/>
            <person name="Barry K."/>
            <person name="LaButti K."/>
            <person name="Haridas S."/>
            <person name="Simmons B.A."/>
            <person name="Magnuson J.K."/>
            <person name="Mortensen U.H."/>
            <person name="Larsen T.O."/>
            <person name="Grigoriev I.V."/>
            <person name="Baker S.E."/>
            <person name="Andersen M.R."/>
            <person name="Nordberg H.P."/>
            <person name="Cantor M.N."/>
            <person name="Hua S.X."/>
        </authorList>
    </citation>
    <scope>NUCLEOTIDE SEQUENCE [LARGE SCALE GENOMIC DNA]</scope>
    <source>
        <strain evidence="9">IBT 19404</strain>
    </source>
</reference>
<feature type="transmembrane region" description="Helical" evidence="7">
    <location>
        <begin position="295"/>
        <end position="316"/>
    </location>
</feature>
<keyword evidence="2" id="KW-0813">Transport</keyword>
<dbReference type="OrthoDB" id="2985014at2759"/>
<dbReference type="PANTHER" id="PTHR43791:SF32">
    <property type="entry name" value="MAJOR FACILITATOR SUPERFAMILY (MFS) PROFILE DOMAIN-CONTAINING PROTEIN"/>
    <property type="match status" value="1"/>
</dbReference>
<feature type="transmembrane region" description="Helical" evidence="7">
    <location>
        <begin position="123"/>
        <end position="145"/>
    </location>
</feature>
<evidence type="ECO:0000313" key="8">
    <source>
        <dbReference type="EMBL" id="PLN76991.1"/>
    </source>
</evidence>
<evidence type="ECO:0000256" key="4">
    <source>
        <dbReference type="ARBA" id="ARBA00022989"/>
    </source>
</evidence>
<proteinExistence type="predicted"/>
<protein>
    <submittedName>
        <fullName evidence="8">MFS general substrate transporter</fullName>
    </submittedName>
</protein>
<dbReference type="Gene3D" id="1.20.1250.20">
    <property type="entry name" value="MFS general substrate transporter like domains"/>
    <property type="match status" value="2"/>
</dbReference>
<gene>
    <name evidence="8" type="ORF">BDW42DRAFT_198669</name>
</gene>
<organism evidence="8 9">
    <name type="scientific">Aspergillus taichungensis</name>
    <dbReference type="NCBI Taxonomy" id="482145"/>
    <lineage>
        <taxon>Eukaryota</taxon>
        <taxon>Fungi</taxon>
        <taxon>Dikarya</taxon>
        <taxon>Ascomycota</taxon>
        <taxon>Pezizomycotina</taxon>
        <taxon>Eurotiomycetes</taxon>
        <taxon>Eurotiomycetidae</taxon>
        <taxon>Eurotiales</taxon>
        <taxon>Aspergillaceae</taxon>
        <taxon>Aspergillus</taxon>
        <taxon>Aspergillus subgen. Circumdati</taxon>
    </lineage>
</organism>
<evidence type="ECO:0000256" key="2">
    <source>
        <dbReference type="ARBA" id="ARBA00022448"/>
    </source>
</evidence>
<dbReference type="GO" id="GO:0022857">
    <property type="term" value="F:transmembrane transporter activity"/>
    <property type="evidence" value="ECO:0007669"/>
    <property type="project" value="InterPro"/>
</dbReference>
<feature type="compositionally biased region" description="Basic and acidic residues" evidence="6">
    <location>
        <begin position="8"/>
        <end position="18"/>
    </location>
</feature>
<evidence type="ECO:0000256" key="5">
    <source>
        <dbReference type="ARBA" id="ARBA00023136"/>
    </source>
</evidence>
<feature type="region of interest" description="Disordered" evidence="6">
    <location>
        <begin position="1"/>
        <end position="21"/>
    </location>
</feature>
<feature type="transmembrane region" description="Helical" evidence="7">
    <location>
        <begin position="359"/>
        <end position="376"/>
    </location>
</feature>
<dbReference type="Proteomes" id="UP000235023">
    <property type="component" value="Unassembled WGS sequence"/>
</dbReference>
<dbReference type="GO" id="GO:0016020">
    <property type="term" value="C:membrane"/>
    <property type="evidence" value="ECO:0007669"/>
    <property type="project" value="UniProtKB-SubCell"/>
</dbReference>
<name>A0A2J5HJ15_9EURO</name>
<accession>A0A2J5HJ15</accession>
<keyword evidence="3 7" id="KW-0812">Transmembrane</keyword>
<evidence type="ECO:0000256" key="1">
    <source>
        <dbReference type="ARBA" id="ARBA00004141"/>
    </source>
</evidence>
<sequence>MDSDTDIDLPKSSHDTKPETVSSRRLADIQVLPLLVLGFATYQLDRTNISSALTGGFAGAIHVDQNTINLGNQLMFLGVIALEIPSNMVLPIIGPRRWIGSQVLVFGIIAALQVFVRDRTGFLITRAVLGLAEAGYIPAAMYTLSTWYSREQITTRIAVFFFGMFGGTAVSPLLGAALLKLDGRGGLAGWQWLFLVEGACDKDTPSPEEDTNTTTTIPLTTVWKTLTNTRKWAHFLATACVFATWSPLTTYTPSIIMSLGFPRSQSNALAAVGSFLTLPVIIFFAWLSDRTKQRGAVVMLAMACYLVALVVLRAMLRAPVGKWGMFTLWTTVNGLAVGYHPIHNAWIQMNCCSKAERSVIVMTATGGLMAGTQIFRGDEASTLYPRGVLIMIALVLVGLVLTGVQVLVYMLFNRRSMRLSTGKTYIL</sequence>
<evidence type="ECO:0000256" key="3">
    <source>
        <dbReference type="ARBA" id="ARBA00022692"/>
    </source>
</evidence>
<keyword evidence="9" id="KW-1185">Reference proteome</keyword>
<feature type="transmembrane region" description="Helical" evidence="7">
    <location>
        <begin position="328"/>
        <end position="347"/>
    </location>
</feature>
<evidence type="ECO:0000313" key="9">
    <source>
        <dbReference type="Proteomes" id="UP000235023"/>
    </source>
</evidence>
<keyword evidence="5 7" id="KW-0472">Membrane</keyword>
<feature type="transmembrane region" description="Helical" evidence="7">
    <location>
        <begin position="232"/>
        <end position="248"/>
    </location>
</feature>
<dbReference type="PANTHER" id="PTHR43791">
    <property type="entry name" value="PERMEASE-RELATED"/>
    <property type="match status" value="1"/>
</dbReference>